<dbReference type="Pfam" id="PF03737">
    <property type="entry name" value="RraA-like"/>
    <property type="match status" value="1"/>
</dbReference>
<comment type="subunit">
    <text evidence="4">Homotrimer.</text>
</comment>
<name>A0ABT8JL56_9BACL</name>
<evidence type="ECO:0000256" key="1">
    <source>
        <dbReference type="ARBA" id="ARBA00001342"/>
    </source>
</evidence>
<sequence>MDSCNFNIPNDLLNRVSQLNSTLLCDGLVNSGAMDYMIKPVTAEQKVSGPAFTVSLEPGDNLFLHEAIHTAPEGSVLVVDGKGYEHRAYLGELMAFAAKAKNLKGIIIDGLVRDYDVLSKMEFPIFAKGFIPAGPFKEGPGSINQRISCGGIVVNPGDFIIGDTDGVVVIPRDELENTILSAEKKSAYETSRVEEILKYSKLKSESLPVNSIEPTWLREKMKKFEGC</sequence>
<comment type="function">
    <text evidence="8">Catalyzes the aldol cleavage of 4-hydroxy-4-methyl-2-oxoglutarate (HMG) into 2 molecules of pyruvate. Also contains a secondary oxaloacetate (OAA) decarboxylase activity due to the common pyruvate enolate transition state formed following C-C bond cleavage in the retro-aldol and decarboxylation reactions.</text>
</comment>
<evidence type="ECO:0000256" key="11">
    <source>
        <dbReference type="ARBA" id="ARBA00032305"/>
    </source>
</evidence>
<comment type="cofactor">
    <cofactor evidence="2">
        <name>a divalent metal cation</name>
        <dbReference type="ChEBI" id="CHEBI:60240"/>
    </cofactor>
</comment>
<dbReference type="PANTHER" id="PTHR33254">
    <property type="entry name" value="4-HYDROXY-4-METHYL-2-OXOGLUTARATE ALDOLASE 3-RELATED"/>
    <property type="match status" value="1"/>
</dbReference>
<evidence type="ECO:0000256" key="6">
    <source>
        <dbReference type="ARBA" id="ARBA00012947"/>
    </source>
</evidence>
<reference evidence="13" key="1">
    <citation type="submission" date="2023-03" db="EMBL/GenBank/DDBJ databases">
        <title>MT1 and MT2 Draft Genomes of Novel Species.</title>
        <authorList>
            <person name="Venkateswaran K."/>
        </authorList>
    </citation>
    <scope>NUCLEOTIDE SEQUENCE</scope>
    <source>
        <strain evidence="13">F6_3S_P_2</strain>
    </source>
</reference>
<evidence type="ECO:0000256" key="2">
    <source>
        <dbReference type="ARBA" id="ARBA00001968"/>
    </source>
</evidence>
<evidence type="ECO:0000256" key="9">
    <source>
        <dbReference type="ARBA" id="ARBA00029596"/>
    </source>
</evidence>
<evidence type="ECO:0000256" key="3">
    <source>
        <dbReference type="ARBA" id="ARBA00008621"/>
    </source>
</evidence>
<dbReference type="Gene3D" id="3.50.30.40">
    <property type="entry name" value="Ribonuclease E inhibitor RraA/RraA-like"/>
    <property type="match status" value="1"/>
</dbReference>
<comment type="catalytic activity">
    <reaction evidence="1">
        <text>4-hydroxy-4-methyl-2-oxoglutarate = 2 pyruvate</text>
        <dbReference type="Rhea" id="RHEA:22748"/>
        <dbReference type="ChEBI" id="CHEBI:15361"/>
        <dbReference type="ChEBI" id="CHEBI:58276"/>
        <dbReference type="EC" id="4.1.3.17"/>
    </reaction>
</comment>
<comment type="catalytic activity">
    <reaction evidence="12">
        <text>oxaloacetate + H(+) = pyruvate + CO2</text>
        <dbReference type="Rhea" id="RHEA:15641"/>
        <dbReference type="ChEBI" id="CHEBI:15361"/>
        <dbReference type="ChEBI" id="CHEBI:15378"/>
        <dbReference type="ChEBI" id="CHEBI:16452"/>
        <dbReference type="ChEBI" id="CHEBI:16526"/>
        <dbReference type="EC" id="4.1.1.112"/>
    </reaction>
</comment>
<dbReference type="RefSeq" id="WP_301241344.1">
    <property type="nucleotide sequence ID" value="NZ_JAROCC010000001.1"/>
</dbReference>
<dbReference type="Proteomes" id="UP001175097">
    <property type="component" value="Unassembled WGS sequence"/>
</dbReference>
<dbReference type="EMBL" id="JAROCC010000001">
    <property type="protein sequence ID" value="MDN4605875.1"/>
    <property type="molecule type" value="Genomic_DNA"/>
</dbReference>
<comment type="similarity">
    <text evidence="3">Belongs to the class II aldolase/RraA-like family.</text>
</comment>
<evidence type="ECO:0000256" key="7">
    <source>
        <dbReference type="ARBA" id="ARBA00016549"/>
    </source>
</evidence>
<evidence type="ECO:0000313" key="14">
    <source>
        <dbReference type="Proteomes" id="UP001175097"/>
    </source>
</evidence>
<evidence type="ECO:0000256" key="4">
    <source>
        <dbReference type="ARBA" id="ARBA00011233"/>
    </source>
</evidence>
<evidence type="ECO:0000256" key="8">
    <source>
        <dbReference type="ARBA" id="ARBA00025046"/>
    </source>
</evidence>
<dbReference type="SUPFAM" id="SSF89562">
    <property type="entry name" value="RraA-like"/>
    <property type="match status" value="1"/>
</dbReference>
<dbReference type="CDD" id="cd16841">
    <property type="entry name" value="RraA_family"/>
    <property type="match status" value="1"/>
</dbReference>
<organism evidence="13 14">
    <name type="scientific">Sporosarcina highlanderae</name>
    <dbReference type="NCBI Taxonomy" id="3035916"/>
    <lineage>
        <taxon>Bacteria</taxon>
        <taxon>Bacillati</taxon>
        <taxon>Bacillota</taxon>
        <taxon>Bacilli</taxon>
        <taxon>Bacillales</taxon>
        <taxon>Caryophanaceae</taxon>
        <taxon>Sporosarcina</taxon>
    </lineage>
</organism>
<dbReference type="EC" id="4.1.3.17" evidence="5"/>
<dbReference type="InterPro" id="IPR005493">
    <property type="entry name" value="RraA/RraA-like"/>
</dbReference>
<dbReference type="EC" id="4.1.1.112" evidence="6"/>
<evidence type="ECO:0000256" key="12">
    <source>
        <dbReference type="ARBA" id="ARBA00047973"/>
    </source>
</evidence>
<dbReference type="InterPro" id="IPR036704">
    <property type="entry name" value="RraA/RraA-like_sf"/>
</dbReference>
<protein>
    <recommendedName>
        <fullName evidence="7">Putative 4-hydroxy-4-methyl-2-oxoglutarate aldolase</fullName>
        <ecNumber evidence="6">4.1.1.112</ecNumber>
        <ecNumber evidence="5">4.1.3.17</ecNumber>
    </recommendedName>
    <alternativeName>
        <fullName evidence="11">Oxaloacetate decarboxylase</fullName>
    </alternativeName>
    <alternativeName>
        <fullName evidence="9">Regulator of ribonuclease activity homolog</fullName>
    </alternativeName>
    <alternativeName>
        <fullName evidence="10">RraA-like protein</fullName>
    </alternativeName>
</protein>
<comment type="caution">
    <text evidence="13">The sequence shown here is derived from an EMBL/GenBank/DDBJ whole genome shotgun (WGS) entry which is preliminary data.</text>
</comment>
<dbReference type="PANTHER" id="PTHR33254:SF4">
    <property type="entry name" value="4-HYDROXY-4-METHYL-2-OXOGLUTARATE ALDOLASE 3-RELATED"/>
    <property type="match status" value="1"/>
</dbReference>
<keyword evidence="14" id="KW-1185">Reference proteome</keyword>
<evidence type="ECO:0000313" key="13">
    <source>
        <dbReference type="EMBL" id="MDN4605875.1"/>
    </source>
</evidence>
<evidence type="ECO:0000256" key="10">
    <source>
        <dbReference type="ARBA" id="ARBA00030169"/>
    </source>
</evidence>
<accession>A0ABT8JL56</accession>
<evidence type="ECO:0000256" key="5">
    <source>
        <dbReference type="ARBA" id="ARBA00012213"/>
    </source>
</evidence>
<proteinExistence type="inferred from homology"/>
<gene>
    <name evidence="13" type="ORF">P5G49_00095</name>
</gene>